<name>A8MZU7_COPC7</name>
<gene>
    <name evidence="4" type="ORF">CC1G_02752</name>
</gene>
<feature type="compositionally biased region" description="Basic and acidic residues" evidence="1">
    <location>
        <begin position="1"/>
        <end position="10"/>
    </location>
</feature>
<dbReference type="Pfam" id="PF19343">
    <property type="entry name" value="HAM1_N"/>
    <property type="match status" value="1"/>
</dbReference>
<keyword evidence="5" id="KW-1185">Reference proteome</keyword>
<dbReference type="Proteomes" id="UP000001861">
    <property type="component" value="Unassembled WGS sequence"/>
</dbReference>
<dbReference type="InterPro" id="IPR045967">
    <property type="entry name" value="HAM1-like_N"/>
</dbReference>
<evidence type="ECO:0000259" key="3">
    <source>
        <dbReference type="Pfam" id="PF19343"/>
    </source>
</evidence>
<evidence type="ECO:0000256" key="1">
    <source>
        <dbReference type="SAM" id="MobiDB-lite"/>
    </source>
</evidence>
<dbReference type="InParanoid" id="A8MZU7"/>
<organism evidence="4 5">
    <name type="scientific">Coprinopsis cinerea (strain Okayama-7 / 130 / ATCC MYA-4618 / FGSC 9003)</name>
    <name type="common">Inky cap fungus</name>
    <name type="synonym">Hormographiella aspergillata</name>
    <dbReference type="NCBI Taxonomy" id="240176"/>
    <lineage>
        <taxon>Eukaryota</taxon>
        <taxon>Fungi</taxon>
        <taxon>Dikarya</taxon>
        <taxon>Basidiomycota</taxon>
        <taxon>Agaricomycotina</taxon>
        <taxon>Agaricomycetes</taxon>
        <taxon>Agaricomycetidae</taxon>
        <taxon>Agaricales</taxon>
        <taxon>Agaricineae</taxon>
        <taxon>Psathyrellaceae</taxon>
        <taxon>Coprinopsis</taxon>
    </lineage>
</organism>
<dbReference type="RefSeq" id="XP_001828171.1">
    <property type="nucleotide sequence ID" value="XM_001828119.2"/>
</dbReference>
<feature type="compositionally biased region" description="Basic and acidic residues" evidence="1">
    <location>
        <begin position="292"/>
        <end position="311"/>
    </location>
</feature>
<dbReference type="Gene3D" id="3.15.10.10">
    <property type="entry name" value="Bactericidal permeability-increasing protein, domain 1"/>
    <property type="match status" value="1"/>
</dbReference>
<comment type="caution">
    <text evidence="4">The sequence shown here is derived from an EMBL/GenBank/DDBJ whole genome shotgun (WGS) entry which is preliminary data.</text>
</comment>
<dbReference type="InterPro" id="IPR027842">
    <property type="entry name" value="HAM1-like_C"/>
</dbReference>
<dbReference type="VEuPathDB" id="FungiDB:CC1G_02752"/>
<dbReference type="PANTHER" id="PTHR31138">
    <property type="entry name" value="CHROMOSOME 19, WHOLE GENOME SHOTGUN SEQUENCE"/>
    <property type="match status" value="1"/>
</dbReference>
<dbReference type="Pfam" id="PF14613">
    <property type="entry name" value="HAM1_C"/>
    <property type="match status" value="1"/>
</dbReference>
<dbReference type="EMBL" id="AACS02000001">
    <property type="protein sequence ID" value="EAU93522.1"/>
    <property type="molecule type" value="Genomic_DNA"/>
</dbReference>
<evidence type="ECO:0000259" key="2">
    <source>
        <dbReference type="Pfam" id="PF14613"/>
    </source>
</evidence>
<dbReference type="OMA" id="NTWHEAP"/>
<feature type="region of interest" description="Disordered" evidence="1">
    <location>
        <begin position="789"/>
        <end position="829"/>
    </location>
</feature>
<sequence>MSLPQARKEVSPNPARNTVVDPVDKQAQAADVERKLRLYGVIQAFRKGKLPSNTQIDQTLDYVLNHSPVETHKLSPEGQKLVQDVRDIIGTAKLMVQEKNADELLQNFIWHTQGASRDGEVKLGDVVAEATSSAPVDSEKARQDGQDALKHLRTLVTLVLTNSEVRKLLSDFSIIGRDLLAIGASKAAGTVAPHPDQLRQVDQTAPSDQFITEGGRVAGPNETPVLEGNVPFTGKKVRQHPDEDTAYLQDQSQFGAQGGRPVGDVVQENQRRYEEAKGEGFKAGQEALGQARREAEEYRHLEEEGNEQGKEAKKKGIMGRMRDVRDNVRDNLNERIPQEHKDRANEQAERGKKFFTEEYFPEERRDQFIFRAKKVILECQKHDNYQDSMRWLLGYLEEYVKHGRTVGQTTQQRTKEKVPADKDHPIKLATLELRTLLERFANNTSTNGIFDAMDALADDARRDEGLREWFRSVNIWMRKVFLEPGYIIEPDCDNQARNLRESGRRFYDGKYKGHFDNLFNTIGEWFKAMGDDPLNQRFGDDWARLTKDLLFDAEGNLKFKPHLWNDIRRVIAPQLIQKVGYLPIPRIEYTDDSLDLVVENLTLQGRNLFPNIVSFDVHNFVKFSPYDSIPDETHHKISFTLQHIQADMRDVAFYYHKKSGIPKMKDSGLADVLIGGEGVSAHVTLVSTTRDRSSVFHVQDVNVKVDNLKFSIRDSKHDFLYKTLRPLATGLIKRQIQKAIRDGLRTALEYVDGQLVGVRDRMESAKVTEGQSRAEVLRDLFNRSKATAHEADARTDVKVERGAVGGSIRTSTSSSSSTHSSGKESQFKIVSDKRQSLLSSVGNPAGWVNRAAEKEAVSEKVTPGLVGEGERGWRSDAFTITPNVPATQAATHGHGTAAHGATAHGATAHGQQVPTRN</sequence>
<dbReference type="AlphaFoldDB" id="A8MZU7"/>
<dbReference type="PANTHER" id="PTHR31138:SF1">
    <property type="entry name" value="PDZ DOMAIN-CONTAINING PROTEIN"/>
    <property type="match status" value="1"/>
</dbReference>
<feature type="region of interest" description="Disordered" evidence="1">
    <location>
        <begin position="292"/>
        <end position="348"/>
    </location>
</feature>
<feature type="region of interest" description="Disordered" evidence="1">
    <location>
        <begin position="887"/>
        <end position="917"/>
    </location>
</feature>
<dbReference type="STRING" id="240176.A8MZU7"/>
<feature type="compositionally biased region" description="Low complexity" evidence="1">
    <location>
        <begin position="810"/>
        <end position="820"/>
    </location>
</feature>
<accession>A8MZU7</accession>
<feature type="region of interest" description="Disordered" evidence="1">
    <location>
        <begin position="1"/>
        <end position="26"/>
    </location>
</feature>
<evidence type="ECO:0000313" key="5">
    <source>
        <dbReference type="Proteomes" id="UP000001861"/>
    </source>
</evidence>
<dbReference type="OrthoDB" id="19394at2759"/>
<reference evidence="4 5" key="1">
    <citation type="journal article" date="2010" name="Proc. Natl. Acad. Sci. U.S.A.">
        <title>Insights into evolution of multicellular fungi from the assembled chromosomes of the mushroom Coprinopsis cinerea (Coprinus cinereus).</title>
        <authorList>
            <person name="Stajich J.E."/>
            <person name="Wilke S.K."/>
            <person name="Ahren D."/>
            <person name="Au C.H."/>
            <person name="Birren B.W."/>
            <person name="Borodovsky M."/>
            <person name="Burns C."/>
            <person name="Canback B."/>
            <person name="Casselton L.A."/>
            <person name="Cheng C.K."/>
            <person name="Deng J."/>
            <person name="Dietrich F.S."/>
            <person name="Fargo D.C."/>
            <person name="Farman M.L."/>
            <person name="Gathman A.C."/>
            <person name="Goldberg J."/>
            <person name="Guigo R."/>
            <person name="Hoegger P.J."/>
            <person name="Hooker J.B."/>
            <person name="Huggins A."/>
            <person name="James T.Y."/>
            <person name="Kamada T."/>
            <person name="Kilaru S."/>
            <person name="Kodira C."/>
            <person name="Kues U."/>
            <person name="Kupfer D."/>
            <person name="Kwan H.S."/>
            <person name="Lomsadze A."/>
            <person name="Li W."/>
            <person name="Lilly W.W."/>
            <person name="Ma L.J."/>
            <person name="Mackey A.J."/>
            <person name="Manning G."/>
            <person name="Martin F."/>
            <person name="Muraguchi H."/>
            <person name="Natvig D.O."/>
            <person name="Palmerini H."/>
            <person name="Ramesh M.A."/>
            <person name="Rehmeyer C.J."/>
            <person name="Roe B.A."/>
            <person name="Shenoy N."/>
            <person name="Stanke M."/>
            <person name="Ter-Hovhannisyan V."/>
            <person name="Tunlid A."/>
            <person name="Velagapudi R."/>
            <person name="Vision T.J."/>
            <person name="Zeng Q."/>
            <person name="Zolan M.E."/>
            <person name="Pukkila P.J."/>
        </authorList>
    </citation>
    <scope>NUCLEOTIDE SEQUENCE [LARGE SCALE GENOMIC DNA]</scope>
    <source>
        <strain evidence="5">Okayama-7 / 130 / ATCC MYA-4618 / FGSC 9003</strain>
    </source>
</reference>
<dbReference type="SUPFAM" id="SSF55394">
    <property type="entry name" value="Bactericidal permeability-increasing protein, BPI"/>
    <property type="match status" value="1"/>
</dbReference>
<protein>
    <submittedName>
        <fullName evidence="4">Uncharacterized protein</fullName>
    </submittedName>
</protein>
<dbReference type="GeneID" id="6004642"/>
<proteinExistence type="predicted"/>
<feature type="compositionally biased region" description="Basic and acidic residues" evidence="1">
    <location>
        <begin position="320"/>
        <end position="348"/>
    </location>
</feature>
<evidence type="ECO:0000313" key="4">
    <source>
        <dbReference type="EMBL" id="EAU93522.1"/>
    </source>
</evidence>
<dbReference type="GO" id="GO:0008289">
    <property type="term" value="F:lipid binding"/>
    <property type="evidence" value="ECO:0007669"/>
    <property type="project" value="InterPro"/>
</dbReference>
<dbReference type="eggNOG" id="ENOG502QYDH">
    <property type="taxonomic scope" value="Eukaryota"/>
</dbReference>
<dbReference type="InterPro" id="IPR017943">
    <property type="entry name" value="Bactericidal_perm-incr_a/b_dom"/>
</dbReference>
<feature type="domain" description="HAM1-like N-terminal" evidence="3">
    <location>
        <begin position="15"/>
        <end position="691"/>
    </location>
</feature>
<feature type="domain" description="HAM1-like C-terminal" evidence="2">
    <location>
        <begin position="703"/>
        <end position="882"/>
    </location>
</feature>
<dbReference type="KEGG" id="cci:CC1G_02752"/>
<feature type="compositionally biased region" description="Basic and acidic residues" evidence="1">
    <location>
        <begin position="789"/>
        <end position="801"/>
    </location>
</feature>